<dbReference type="PANTHER" id="PTHR35787:SF1">
    <property type="entry name" value="GLYCEROL UPTAKE OPERON ANTITERMINATOR REGULATORY PROTEIN"/>
    <property type="match status" value="1"/>
</dbReference>
<dbReference type="InterPro" id="IPR013785">
    <property type="entry name" value="Aldolase_TIM"/>
</dbReference>
<dbReference type="Proteomes" id="UP000681035">
    <property type="component" value="Chromosome"/>
</dbReference>
<dbReference type="InterPro" id="IPR006699">
    <property type="entry name" value="GlpP"/>
</dbReference>
<dbReference type="Pfam" id="PF04309">
    <property type="entry name" value="G3P_antiterm"/>
    <property type="match status" value="1"/>
</dbReference>
<sequence>MRHPMMSVLEQNPVLPAVKDAGRLEACLAQPAGVVFLLCGDILNIDRLIDRVHQAGKYAVVHADLVAGLAPREIAVDFLHRCGADGIISTRPMLLRRGRELGMLTVLRVFAIDSKAVSNLGRETEGGMPDVIEILPGTLCKVLHRLSRELPVPLIAGGLLSDKADVLAALGAGALCVSASDESLWAL</sequence>
<dbReference type="EMBL" id="AP023418">
    <property type="protein sequence ID" value="BCK82170.1"/>
    <property type="molecule type" value="Genomic_DNA"/>
</dbReference>
<accession>A0A810Q2E1</accession>
<dbReference type="SUPFAM" id="SSF110391">
    <property type="entry name" value="GlpP-like"/>
    <property type="match status" value="1"/>
</dbReference>
<organism evidence="1 2">
    <name type="scientific">Vescimonas coprocola</name>
    <dbReference type="NCBI Taxonomy" id="2714355"/>
    <lineage>
        <taxon>Bacteria</taxon>
        <taxon>Bacillati</taxon>
        <taxon>Bacillota</taxon>
        <taxon>Clostridia</taxon>
        <taxon>Eubacteriales</taxon>
        <taxon>Oscillospiraceae</taxon>
        <taxon>Vescimonas</taxon>
    </lineage>
</organism>
<evidence type="ECO:0000313" key="1">
    <source>
        <dbReference type="EMBL" id="BCK82170.1"/>
    </source>
</evidence>
<dbReference type="AlphaFoldDB" id="A0A810Q2E1"/>
<dbReference type="RefSeq" id="WP_228298372.1">
    <property type="nucleotide sequence ID" value="NZ_AP023418.1"/>
</dbReference>
<dbReference type="GO" id="GO:0006355">
    <property type="term" value="P:regulation of DNA-templated transcription"/>
    <property type="evidence" value="ECO:0007669"/>
    <property type="project" value="InterPro"/>
</dbReference>
<keyword evidence="2" id="KW-1185">Reference proteome</keyword>
<gene>
    <name evidence="1" type="ORF">MM50RIKEN_19330</name>
</gene>
<protein>
    <submittedName>
        <fullName evidence="1">Glycerol uptake operon antiterminator</fullName>
    </submittedName>
</protein>
<dbReference type="PANTHER" id="PTHR35787">
    <property type="entry name" value="GLYCEROL UPTAKE OPERON ANTITERMINATOR REGULATORY PROTEIN"/>
    <property type="match status" value="1"/>
</dbReference>
<dbReference type="Gene3D" id="3.20.20.70">
    <property type="entry name" value="Aldolase class I"/>
    <property type="match status" value="1"/>
</dbReference>
<name>A0A810Q2E1_9FIRM</name>
<dbReference type="KEGG" id="vcop:MM50RIKEN_19330"/>
<dbReference type="PIRSF" id="PIRSF016897">
    <property type="entry name" value="GlpP"/>
    <property type="match status" value="1"/>
</dbReference>
<evidence type="ECO:0000313" key="2">
    <source>
        <dbReference type="Proteomes" id="UP000681035"/>
    </source>
</evidence>
<proteinExistence type="predicted"/>
<reference evidence="1" key="1">
    <citation type="submission" date="2020-09" db="EMBL/GenBank/DDBJ databases">
        <title>New species isolated from human feces.</title>
        <authorList>
            <person name="Kitahara M."/>
            <person name="Shigeno Y."/>
            <person name="Shime M."/>
            <person name="Matsumoto Y."/>
            <person name="Nakamura S."/>
            <person name="Motooka D."/>
            <person name="Fukuoka S."/>
            <person name="Nishikawa H."/>
            <person name="Benno Y."/>
        </authorList>
    </citation>
    <scope>NUCLEOTIDE SEQUENCE</scope>
    <source>
        <strain evidence="1">MM50</strain>
    </source>
</reference>
<dbReference type="GO" id="GO:0006071">
    <property type="term" value="P:glycerol metabolic process"/>
    <property type="evidence" value="ECO:0007669"/>
    <property type="project" value="InterPro"/>
</dbReference>